<evidence type="ECO:0000313" key="1">
    <source>
        <dbReference type="EMBL" id="CAB4026642.1"/>
    </source>
</evidence>
<name>A0A6S7KGZ2_PARCT</name>
<organism evidence="1 2">
    <name type="scientific">Paramuricea clavata</name>
    <name type="common">Red gorgonian</name>
    <name type="synonym">Violescent sea-whip</name>
    <dbReference type="NCBI Taxonomy" id="317549"/>
    <lineage>
        <taxon>Eukaryota</taxon>
        <taxon>Metazoa</taxon>
        <taxon>Cnidaria</taxon>
        <taxon>Anthozoa</taxon>
        <taxon>Octocorallia</taxon>
        <taxon>Malacalcyonacea</taxon>
        <taxon>Plexauridae</taxon>
        <taxon>Paramuricea</taxon>
    </lineage>
</organism>
<proteinExistence type="predicted"/>
<dbReference type="AlphaFoldDB" id="A0A6S7KGZ2"/>
<feature type="non-terminal residue" evidence="1">
    <location>
        <position position="178"/>
    </location>
</feature>
<evidence type="ECO:0000313" key="2">
    <source>
        <dbReference type="Proteomes" id="UP001152795"/>
    </source>
</evidence>
<reference evidence="1" key="1">
    <citation type="submission" date="2020-04" db="EMBL/GenBank/DDBJ databases">
        <authorList>
            <person name="Alioto T."/>
            <person name="Alioto T."/>
            <person name="Gomez Garrido J."/>
        </authorList>
    </citation>
    <scope>NUCLEOTIDE SEQUENCE</scope>
    <source>
        <strain evidence="1">A484AB</strain>
    </source>
</reference>
<sequence length="178" mass="19772">MDEGTHMRGRAIWKSTRIEKTQTLWCLYSCIHYLNSNSDSSCQTVGARDIKQKKVQTRQFGPTKNNVETERLSNETGPEGCVLLGTSSSGTQEVPSISFSRCDLRVPVFTLRSIISTPSLHETGQASYCNPENIWHTSSYIFGRPTALPPGSNRATDNLQMNSTDMTIAVPLKKLCLI</sequence>
<accession>A0A6S7KGZ2</accession>
<dbReference type="Proteomes" id="UP001152795">
    <property type="component" value="Unassembled WGS sequence"/>
</dbReference>
<protein>
    <submittedName>
        <fullName evidence="1">Uncharacterized protein</fullName>
    </submittedName>
</protein>
<gene>
    <name evidence="1" type="ORF">PACLA_8A072913</name>
</gene>
<dbReference type="EMBL" id="CACRXK020014322">
    <property type="protein sequence ID" value="CAB4026642.1"/>
    <property type="molecule type" value="Genomic_DNA"/>
</dbReference>
<comment type="caution">
    <text evidence="1">The sequence shown here is derived from an EMBL/GenBank/DDBJ whole genome shotgun (WGS) entry which is preliminary data.</text>
</comment>
<keyword evidence="2" id="KW-1185">Reference proteome</keyword>